<keyword evidence="6" id="KW-0333">Golgi apparatus</keyword>
<feature type="signal peptide" evidence="9">
    <location>
        <begin position="1"/>
        <end position="24"/>
    </location>
</feature>
<feature type="chain" id="PRO_5043553237" description="Secreted protein" evidence="9">
    <location>
        <begin position="25"/>
        <end position="208"/>
    </location>
</feature>
<keyword evidence="11" id="KW-1185">Reference proteome</keyword>
<keyword evidence="8" id="KW-0325">Glycoprotein</keyword>
<evidence type="ECO:0000313" key="11">
    <source>
        <dbReference type="Proteomes" id="UP001445076"/>
    </source>
</evidence>
<keyword evidence="3" id="KW-0812">Transmembrane</keyword>
<dbReference type="InterPro" id="IPR022065">
    <property type="entry name" value="Uncharacterised_TMEM59"/>
</dbReference>
<evidence type="ECO:0000256" key="4">
    <source>
        <dbReference type="ARBA" id="ARBA00022729"/>
    </source>
</evidence>
<organism evidence="10 11">
    <name type="scientific">Cherax quadricarinatus</name>
    <name type="common">Australian red claw crayfish</name>
    <dbReference type="NCBI Taxonomy" id="27406"/>
    <lineage>
        <taxon>Eukaryota</taxon>
        <taxon>Metazoa</taxon>
        <taxon>Ecdysozoa</taxon>
        <taxon>Arthropoda</taxon>
        <taxon>Crustacea</taxon>
        <taxon>Multicrustacea</taxon>
        <taxon>Malacostraca</taxon>
        <taxon>Eumalacostraca</taxon>
        <taxon>Eucarida</taxon>
        <taxon>Decapoda</taxon>
        <taxon>Pleocyemata</taxon>
        <taxon>Astacidea</taxon>
        <taxon>Parastacoidea</taxon>
        <taxon>Parastacidae</taxon>
        <taxon>Cherax</taxon>
    </lineage>
</organism>
<keyword evidence="5" id="KW-1133">Transmembrane helix</keyword>
<gene>
    <name evidence="10" type="ORF">OTU49_011639</name>
</gene>
<dbReference type="GO" id="GO:0000139">
    <property type="term" value="C:Golgi membrane"/>
    <property type="evidence" value="ECO:0007669"/>
    <property type="project" value="UniProtKB-SubCell"/>
</dbReference>
<evidence type="ECO:0000256" key="7">
    <source>
        <dbReference type="ARBA" id="ARBA00023136"/>
    </source>
</evidence>
<proteinExistence type="inferred from homology"/>
<evidence type="ECO:0000313" key="10">
    <source>
        <dbReference type="EMBL" id="KAK8723305.1"/>
    </source>
</evidence>
<dbReference type="AlphaFoldDB" id="A0AAW0W3B1"/>
<accession>A0AAW0W3B1</accession>
<reference evidence="10 11" key="1">
    <citation type="journal article" date="2024" name="BMC Genomics">
        <title>Genome assembly of redclaw crayfish (Cherax quadricarinatus) provides insights into its immune adaptation and hypoxia tolerance.</title>
        <authorList>
            <person name="Liu Z."/>
            <person name="Zheng J."/>
            <person name="Li H."/>
            <person name="Fang K."/>
            <person name="Wang S."/>
            <person name="He J."/>
            <person name="Zhou D."/>
            <person name="Weng S."/>
            <person name="Chi M."/>
            <person name="Gu Z."/>
            <person name="He J."/>
            <person name="Li F."/>
            <person name="Wang M."/>
        </authorList>
    </citation>
    <scope>NUCLEOTIDE SEQUENCE [LARGE SCALE GENOMIC DNA]</scope>
    <source>
        <strain evidence="10">ZL_2023a</strain>
    </source>
</reference>
<evidence type="ECO:0000256" key="6">
    <source>
        <dbReference type="ARBA" id="ARBA00023034"/>
    </source>
</evidence>
<evidence type="ECO:0000256" key="8">
    <source>
        <dbReference type="ARBA" id="ARBA00023180"/>
    </source>
</evidence>
<keyword evidence="7" id="KW-0472">Membrane</keyword>
<dbReference type="Pfam" id="PF12280">
    <property type="entry name" value="BSMAP"/>
    <property type="match status" value="1"/>
</dbReference>
<evidence type="ECO:0000256" key="3">
    <source>
        <dbReference type="ARBA" id="ARBA00022692"/>
    </source>
</evidence>
<evidence type="ECO:0000256" key="1">
    <source>
        <dbReference type="ARBA" id="ARBA00004614"/>
    </source>
</evidence>
<comment type="caution">
    <text evidence="10">The sequence shown here is derived from an EMBL/GenBank/DDBJ whole genome shotgun (WGS) entry which is preliminary data.</text>
</comment>
<dbReference type="Proteomes" id="UP001445076">
    <property type="component" value="Unassembled WGS sequence"/>
</dbReference>
<dbReference type="PANTHER" id="PTHR28652:SF2">
    <property type="entry name" value="TRANSMEMBRANE PROTEIN 59-LIKE PROTEIN"/>
    <property type="match status" value="1"/>
</dbReference>
<comment type="subcellular location">
    <subcellularLocation>
        <location evidence="1">Golgi apparatus membrane</location>
        <topology evidence="1">Single-pass type I membrane protein</topology>
    </subcellularLocation>
</comment>
<evidence type="ECO:0000256" key="9">
    <source>
        <dbReference type="SAM" id="SignalP"/>
    </source>
</evidence>
<protein>
    <recommendedName>
        <fullName evidence="12">Secreted protein</fullName>
    </recommendedName>
</protein>
<comment type="similarity">
    <text evidence="2">Belongs to the TMEM59 family.</text>
</comment>
<evidence type="ECO:0000256" key="5">
    <source>
        <dbReference type="ARBA" id="ARBA00022989"/>
    </source>
</evidence>
<dbReference type="PANTHER" id="PTHR28652">
    <property type="entry name" value="TRANSMEMBRANE PROTEIN 59-LIKE PROTEIN"/>
    <property type="match status" value="1"/>
</dbReference>
<sequence length="208" mass="22789">ISTVTMALLWTILATFAVFSTSSGEDAFQNILTDVTSCEESCSKSYSPHTNPDSRDVVACGQGCRFYSISEFVMEDHPDHGNTIDGSDANPIKNACYNACVESYNETAPNTAACKFGCNSQELKVLAARNKEVDEGPSIHLLSPIMQVHAVYSSFVGAVHIVRSSLVTYFMSDDNSVVAVESQPKFIMEVLPEDDKSAREEQQQQPRE</sequence>
<name>A0AAW0W3B1_CHEQU</name>
<keyword evidence="4 9" id="KW-0732">Signal</keyword>
<evidence type="ECO:0008006" key="12">
    <source>
        <dbReference type="Google" id="ProtNLM"/>
    </source>
</evidence>
<feature type="non-terminal residue" evidence="10">
    <location>
        <position position="1"/>
    </location>
</feature>
<dbReference type="EMBL" id="JARKIK010000089">
    <property type="protein sequence ID" value="KAK8723305.1"/>
    <property type="molecule type" value="Genomic_DNA"/>
</dbReference>
<evidence type="ECO:0000256" key="2">
    <source>
        <dbReference type="ARBA" id="ARBA00009643"/>
    </source>
</evidence>